<keyword evidence="1" id="KW-0285">Flavoprotein</keyword>
<proteinExistence type="predicted"/>
<keyword evidence="4" id="KW-1185">Reference proteome</keyword>
<evidence type="ECO:0000256" key="1">
    <source>
        <dbReference type="ARBA" id="ARBA00022630"/>
    </source>
</evidence>
<evidence type="ECO:0000313" key="4">
    <source>
        <dbReference type="Proteomes" id="UP000784294"/>
    </source>
</evidence>
<evidence type="ECO:0000313" key="3">
    <source>
        <dbReference type="EMBL" id="VEL07806.1"/>
    </source>
</evidence>
<dbReference type="EMBL" id="CAAALY010002501">
    <property type="protein sequence ID" value="VEL07806.1"/>
    <property type="molecule type" value="Genomic_DNA"/>
</dbReference>
<name>A0A3S5CH27_9PLAT</name>
<dbReference type="InterPro" id="IPR036250">
    <property type="entry name" value="AcylCo_DH-like_C"/>
</dbReference>
<dbReference type="Proteomes" id="UP000784294">
    <property type="component" value="Unassembled WGS sequence"/>
</dbReference>
<dbReference type="SUPFAM" id="SSF47203">
    <property type="entry name" value="Acyl-CoA dehydrogenase C-terminal domain-like"/>
    <property type="match status" value="1"/>
</dbReference>
<dbReference type="Pfam" id="PF00441">
    <property type="entry name" value="Acyl-CoA_dh_1"/>
    <property type="match status" value="1"/>
</dbReference>
<gene>
    <name evidence="3" type="ORF">PXEA_LOCUS1246</name>
</gene>
<comment type="caution">
    <text evidence="3">The sequence shown here is derived from an EMBL/GenBank/DDBJ whole genome shotgun (WGS) entry which is preliminary data.</text>
</comment>
<dbReference type="Gene3D" id="1.20.140.10">
    <property type="entry name" value="Butyryl-CoA Dehydrogenase, subunit A, domain 3"/>
    <property type="match status" value="1"/>
</dbReference>
<reference evidence="3" key="1">
    <citation type="submission" date="2018-11" db="EMBL/GenBank/DDBJ databases">
        <authorList>
            <consortium name="Pathogen Informatics"/>
        </authorList>
    </citation>
    <scope>NUCLEOTIDE SEQUENCE</scope>
</reference>
<dbReference type="AlphaFoldDB" id="A0A3S5CH27"/>
<sequence length="138" mass="15289">MIYEDGDEDDTEEELLAKFDASYIEEDEECEQVVTIPDAPDSHDECLAKRILTTSHMYQGSACAGLLRYLSSYATEFVSRRHQFGRPLAEYPSIAETLARIAISVYALESMTYLVAGLADSQPSRDLSAEAACIKVGH</sequence>
<accession>A0A3S5CH27</accession>
<dbReference type="InterPro" id="IPR009075">
    <property type="entry name" value="AcylCo_DH/oxidase_C"/>
</dbReference>
<organism evidence="3 4">
    <name type="scientific">Protopolystoma xenopodis</name>
    <dbReference type="NCBI Taxonomy" id="117903"/>
    <lineage>
        <taxon>Eukaryota</taxon>
        <taxon>Metazoa</taxon>
        <taxon>Spiralia</taxon>
        <taxon>Lophotrochozoa</taxon>
        <taxon>Platyhelminthes</taxon>
        <taxon>Monogenea</taxon>
        <taxon>Polyopisthocotylea</taxon>
        <taxon>Polystomatidea</taxon>
        <taxon>Polystomatidae</taxon>
        <taxon>Protopolystoma</taxon>
    </lineage>
</organism>
<feature type="domain" description="Acyl-CoA dehydrogenase/oxidase C-terminal" evidence="2">
    <location>
        <begin position="53"/>
        <end position="136"/>
    </location>
</feature>
<dbReference type="OrthoDB" id="2588832at2759"/>
<protein>
    <recommendedName>
        <fullName evidence="2">Acyl-CoA dehydrogenase/oxidase C-terminal domain-containing protein</fullName>
    </recommendedName>
</protein>
<dbReference type="GO" id="GO:0016627">
    <property type="term" value="F:oxidoreductase activity, acting on the CH-CH group of donors"/>
    <property type="evidence" value="ECO:0007669"/>
    <property type="project" value="InterPro"/>
</dbReference>
<evidence type="ECO:0000259" key="2">
    <source>
        <dbReference type="Pfam" id="PF00441"/>
    </source>
</evidence>